<dbReference type="Proteomes" id="UP000006160">
    <property type="component" value="Unassembled WGS sequence"/>
</dbReference>
<dbReference type="AlphaFoldDB" id="A0A9P2G7T8"/>
<dbReference type="RefSeq" id="WP_003376575.1">
    <property type="nucleotide sequence ID" value="NZ_ACSJ01000007.1"/>
</dbReference>
<accession>A0A9P2G7T8</accession>
<comment type="caution">
    <text evidence="1">The sequence shown here is derived from an EMBL/GenBank/DDBJ whole genome shotgun (WGS) entry which is preliminary data.</text>
</comment>
<dbReference type="EMBL" id="ACSJ01000007">
    <property type="protein sequence ID" value="EES91607.1"/>
    <property type="molecule type" value="Genomic_DNA"/>
</dbReference>
<gene>
    <name evidence="1" type="ORF">CLG_B1299</name>
</gene>
<evidence type="ECO:0000313" key="2">
    <source>
        <dbReference type="Proteomes" id="UP000006160"/>
    </source>
</evidence>
<name>A0A9P2G7T8_CLOBO</name>
<proteinExistence type="predicted"/>
<sequence>MTKKLSLKTGILNIKNISKDATENITVTGTTPSNAILESIPINLQNPNNSVLLSGSIDFTINDTTKGSDIGPLVLYIERTISKYTNIIYKTSFQLNGINYAPNMEHFGNFSFEWLDMNPISSICTNICSDSNVDCTSTTINYDFILSNDNGFLSATQTAGVVIDDYYSLTISELSK</sequence>
<protein>
    <submittedName>
        <fullName evidence="1">Uncharacterized protein</fullName>
    </submittedName>
</protein>
<organism evidence="1 2">
    <name type="scientific">Clostridium botulinum D str. 1873</name>
    <dbReference type="NCBI Taxonomy" id="592027"/>
    <lineage>
        <taxon>Bacteria</taxon>
        <taxon>Bacillati</taxon>
        <taxon>Bacillota</taxon>
        <taxon>Clostridia</taxon>
        <taxon>Eubacteriales</taxon>
        <taxon>Clostridiaceae</taxon>
        <taxon>Clostridium</taxon>
    </lineage>
</organism>
<evidence type="ECO:0000313" key="1">
    <source>
        <dbReference type="EMBL" id="EES91607.1"/>
    </source>
</evidence>
<reference evidence="1 2" key="1">
    <citation type="submission" date="2009-10" db="EMBL/GenBank/DDBJ databases">
        <authorList>
            <person name="Shrivastava S."/>
            <person name="Brinkac L.B."/>
            <person name="Brown J.L."/>
            <person name="Bruce D.B."/>
            <person name="Detter C."/>
            <person name="Green L.D."/>
            <person name="Munk C.A."/>
            <person name="Rogers Y.C."/>
            <person name="Tapia R."/>
            <person name="Saunders E.S."/>
            <person name="Sims D.R."/>
            <person name="Smith L.A."/>
            <person name="Smith T.J."/>
            <person name="Sutton G."/>
            <person name="Brettin T."/>
        </authorList>
    </citation>
    <scope>NUCLEOTIDE SEQUENCE [LARGE SCALE GENOMIC DNA]</scope>
    <source>
        <strain evidence="2">D str. 1873</strain>
    </source>
</reference>